<dbReference type="SUPFAM" id="SSF82171">
    <property type="entry name" value="DPP6 N-terminal domain-like"/>
    <property type="match status" value="1"/>
</dbReference>
<organism evidence="2 3">
    <name type="scientific">Micromonospora pisi</name>
    <dbReference type="NCBI Taxonomy" id="589240"/>
    <lineage>
        <taxon>Bacteria</taxon>
        <taxon>Bacillati</taxon>
        <taxon>Actinomycetota</taxon>
        <taxon>Actinomycetes</taxon>
        <taxon>Micromonosporales</taxon>
        <taxon>Micromonosporaceae</taxon>
        <taxon>Micromonospora</taxon>
    </lineage>
</organism>
<keyword evidence="3" id="KW-1185">Reference proteome</keyword>
<name>A0A495JR72_9ACTN</name>
<dbReference type="AlphaFoldDB" id="A0A495JR72"/>
<evidence type="ECO:0000313" key="2">
    <source>
        <dbReference type="EMBL" id="RKR90559.1"/>
    </source>
</evidence>
<reference evidence="2 3" key="1">
    <citation type="submission" date="2018-10" db="EMBL/GenBank/DDBJ databases">
        <title>Sequencing the genomes of 1000 actinobacteria strains.</title>
        <authorList>
            <person name="Klenk H.-P."/>
        </authorList>
    </citation>
    <scope>NUCLEOTIDE SEQUENCE [LARGE SCALE GENOMIC DNA]</scope>
    <source>
        <strain evidence="2 3">DSM 45175</strain>
    </source>
</reference>
<proteinExistence type="predicted"/>
<dbReference type="InterPro" id="IPR011042">
    <property type="entry name" value="6-blade_b-propeller_TolB-like"/>
</dbReference>
<dbReference type="Proteomes" id="UP000277671">
    <property type="component" value="Unassembled WGS sequence"/>
</dbReference>
<dbReference type="Pfam" id="PF07676">
    <property type="entry name" value="PD40"/>
    <property type="match status" value="1"/>
</dbReference>
<gene>
    <name evidence="2" type="ORF">BDK92_4937</name>
</gene>
<sequence>MNGLTSRGRVVVAAVSAVLLAAVAVGYIRFAADRDAADRDDADRAVRTSAHGEQLTLAPGPRLLAVTDRHLAVVAADDPSGERTVSDVECVRAYAAAGTGVCLRPDSQWAYRLVVLDARLAETRSFPIPGLPNRARVSASGRMVAWTTFVGGDSYNSGGFSTRTGILDTRAGTLVNSLEEFAVVRDGHPYRSVDANFWGVTFAGDDNLFYATMSTGGQRYLIQGDFAARTVRTLTGNVECPSLSPDGTRIAFKQAIGGDPTKGWRLSVLDLATMATRPLAETNSVDDQAAWLDDATVAYTLRQADGRPDIWSVPADGSGSPRLLVPEAESPATLAPVG</sequence>
<feature type="region of interest" description="Disordered" evidence="1">
    <location>
        <begin position="313"/>
        <end position="338"/>
    </location>
</feature>
<dbReference type="RefSeq" id="WP_246017228.1">
    <property type="nucleotide sequence ID" value="NZ_RBKT01000001.1"/>
</dbReference>
<dbReference type="Gene3D" id="2.120.10.30">
    <property type="entry name" value="TolB, C-terminal domain"/>
    <property type="match status" value="1"/>
</dbReference>
<dbReference type="EMBL" id="RBKT01000001">
    <property type="protein sequence ID" value="RKR90559.1"/>
    <property type="molecule type" value="Genomic_DNA"/>
</dbReference>
<comment type="caution">
    <text evidence="2">The sequence shown here is derived from an EMBL/GenBank/DDBJ whole genome shotgun (WGS) entry which is preliminary data.</text>
</comment>
<protein>
    <submittedName>
        <fullName evidence="2">WD40 repeat protein</fullName>
    </submittedName>
</protein>
<evidence type="ECO:0000256" key="1">
    <source>
        <dbReference type="SAM" id="MobiDB-lite"/>
    </source>
</evidence>
<accession>A0A495JR72</accession>
<evidence type="ECO:0000313" key="3">
    <source>
        <dbReference type="Proteomes" id="UP000277671"/>
    </source>
</evidence>
<dbReference type="InterPro" id="IPR011659">
    <property type="entry name" value="WD40"/>
</dbReference>